<dbReference type="Proteomes" id="UP000184066">
    <property type="component" value="Unassembled WGS sequence"/>
</dbReference>
<dbReference type="EMBL" id="FRDL01000014">
    <property type="protein sequence ID" value="SHN76806.1"/>
    <property type="molecule type" value="Genomic_DNA"/>
</dbReference>
<keyword evidence="1" id="KW-0812">Transmembrane</keyword>
<feature type="transmembrane region" description="Helical" evidence="1">
    <location>
        <begin position="67"/>
        <end position="93"/>
    </location>
</feature>
<dbReference type="AlphaFoldDB" id="A0A1M7U1A6"/>
<keyword evidence="3" id="KW-1185">Reference proteome</keyword>
<dbReference type="RefSeq" id="WP_072748415.1">
    <property type="nucleotide sequence ID" value="NZ_FOHL01000001.1"/>
</dbReference>
<organism evidence="2 3">
    <name type="scientific">Oceanicella actignis</name>
    <dbReference type="NCBI Taxonomy" id="1189325"/>
    <lineage>
        <taxon>Bacteria</taxon>
        <taxon>Pseudomonadati</taxon>
        <taxon>Pseudomonadota</taxon>
        <taxon>Alphaproteobacteria</taxon>
        <taxon>Rhodobacterales</taxon>
        <taxon>Paracoccaceae</taxon>
        <taxon>Oceanicella</taxon>
    </lineage>
</organism>
<evidence type="ECO:0000313" key="2">
    <source>
        <dbReference type="EMBL" id="SHN76806.1"/>
    </source>
</evidence>
<keyword evidence="1" id="KW-1133">Transmembrane helix</keyword>
<keyword evidence="1" id="KW-0472">Membrane</keyword>
<protein>
    <submittedName>
        <fullName evidence="2">Uncharacterized protein</fullName>
    </submittedName>
</protein>
<dbReference type="STRING" id="1189325.SAMN04488119_101418"/>
<evidence type="ECO:0000313" key="3">
    <source>
        <dbReference type="Proteomes" id="UP000184066"/>
    </source>
</evidence>
<accession>A0A1M7U1A6</accession>
<gene>
    <name evidence="2" type="ORF">SAMN05216200_1144</name>
</gene>
<evidence type="ECO:0000256" key="1">
    <source>
        <dbReference type="SAM" id="Phobius"/>
    </source>
</evidence>
<proteinExistence type="predicted"/>
<reference evidence="2 3" key="1">
    <citation type="submission" date="2016-12" db="EMBL/GenBank/DDBJ databases">
        <authorList>
            <person name="Song W.-J."/>
            <person name="Kurnit D.M."/>
        </authorList>
    </citation>
    <scope>NUCLEOTIDE SEQUENCE [LARGE SCALE GENOMIC DNA]</scope>
    <source>
        <strain evidence="2 3">CGMCC 1.10808</strain>
    </source>
</reference>
<name>A0A1M7U1A6_9RHOB</name>
<sequence length="97" mass="10000">MTRGPLDRIDAGLFATMATAAGVDRWAGAISGEIGNPGAGLAARFVEQSVAAFEWGGLPVYVTAADALALASGVVLLVRFAAWALSPLFALILRGRR</sequence>